<keyword evidence="2" id="KW-0813">Transport</keyword>
<dbReference type="Gene3D" id="1.10.110.10">
    <property type="entry name" value="Plant lipid-transfer and hydrophobic proteins"/>
    <property type="match status" value="1"/>
</dbReference>
<proteinExistence type="inferred from homology"/>
<dbReference type="Pfam" id="PF00234">
    <property type="entry name" value="Tryp_alpha_amyl"/>
    <property type="match status" value="1"/>
</dbReference>
<evidence type="ECO:0000259" key="4">
    <source>
        <dbReference type="Pfam" id="PF00234"/>
    </source>
</evidence>
<dbReference type="InterPro" id="IPR036312">
    <property type="entry name" value="Bifun_inhib/LTP/seed_sf"/>
</dbReference>
<comment type="similarity">
    <text evidence="1">Belongs to the plant LTP family.</text>
</comment>
<evidence type="ECO:0000256" key="1">
    <source>
        <dbReference type="ARBA" id="ARBA00009748"/>
    </source>
</evidence>
<evidence type="ECO:0000256" key="3">
    <source>
        <dbReference type="ARBA" id="ARBA00023121"/>
    </source>
</evidence>
<dbReference type="AlphaFoldDB" id="A0A6L2P5J1"/>
<sequence>MVVRVPYTEAFRNCGQVVSYLVPCTKYLKSGGVVTASCCDSLKGLKSVAKTSAEVKMACKCGVDVPYVDPNTDCDKLQ</sequence>
<dbReference type="PANTHER" id="PTHR33076">
    <property type="entry name" value="NON-SPECIFIC LIPID-TRANSFER PROTEIN 2-RELATED"/>
    <property type="match status" value="1"/>
</dbReference>
<comment type="caution">
    <text evidence="5">The sequence shown here is derived from an EMBL/GenBank/DDBJ whole genome shotgun (WGS) entry which is preliminary data.</text>
</comment>
<accession>A0A6L2P5J1</accession>
<evidence type="ECO:0000256" key="2">
    <source>
        <dbReference type="ARBA" id="ARBA00022448"/>
    </source>
</evidence>
<protein>
    <recommendedName>
        <fullName evidence="4">Bifunctional inhibitor/plant lipid transfer protein/seed storage helical domain-containing protein</fullName>
    </recommendedName>
</protein>
<name>A0A6L2P5J1_TANCI</name>
<gene>
    <name evidence="5" type="ORF">Tci_065698</name>
</gene>
<organism evidence="5">
    <name type="scientific">Tanacetum cinerariifolium</name>
    <name type="common">Dalmatian daisy</name>
    <name type="synonym">Chrysanthemum cinerariifolium</name>
    <dbReference type="NCBI Taxonomy" id="118510"/>
    <lineage>
        <taxon>Eukaryota</taxon>
        <taxon>Viridiplantae</taxon>
        <taxon>Streptophyta</taxon>
        <taxon>Embryophyta</taxon>
        <taxon>Tracheophyta</taxon>
        <taxon>Spermatophyta</taxon>
        <taxon>Magnoliopsida</taxon>
        <taxon>eudicotyledons</taxon>
        <taxon>Gunneridae</taxon>
        <taxon>Pentapetalae</taxon>
        <taxon>asterids</taxon>
        <taxon>campanulids</taxon>
        <taxon>Asterales</taxon>
        <taxon>Asteraceae</taxon>
        <taxon>Asteroideae</taxon>
        <taxon>Anthemideae</taxon>
        <taxon>Anthemidinae</taxon>
        <taxon>Tanacetum</taxon>
    </lineage>
</organism>
<dbReference type="InterPro" id="IPR016140">
    <property type="entry name" value="Bifunc_inhib/LTP/seed_store"/>
</dbReference>
<dbReference type="PRINTS" id="PR00382">
    <property type="entry name" value="LIPIDTRNSFER"/>
</dbReference>
<dbReference type="GO" id="GO:0006869">
    <property type="term" value="P:lipid transport"/>
    <property type="evidence" value="ECO:0007669"/>
    <property type="project" value="InterPro"/>
</dbReference>
<reference evidence="5" key="1">
    <citation type="journal article" date="2019" name="Sci. Rep.">
        <title>Draft genome of Tanacetum cinerariifolium, the natural source of mosquito coil.</title>
        <authorList>
            <person name="Yamashiro T."/>
            <person name="Shiraishi A."/>
            <person name="Satake H."/>
            <person name="Nakayama K."/>
        </authorList>
    </citation>
    <scope>NUCLEOTIDE SEQUENCE</scope>
</reference>
<dbReference type="InterPro" id="IPR000528">
    <property type="entry name" value="Plant_nsLTP"/>
</dbReference>
<dbReference type="EMBL" id="BKCJ010010914">
    <property type="protein sequence ID" value="GEU93720.1"/>
    <property type="molecule type" value="Genomic_DNA"/>
</dbReference>
<dbReference type="GO" id="GO:0008289">
    <property type="term" value="F:lipid binding"/>
    <property type="evidence" value="ECO:0007669"/>
    <property type="project" value="UniProtKB-KW"/>
</dbReference>
<dbReference type="SUPFAM" id="SSF47699">
    <property type="entry name" value="Bifunctional inhibitor/lipid-transfer protein/seed storage 2S albumin"/>
    <property type="match status" value="1"/>
</dbReference>
<keyword evidence="3" id="KW-0446">Lipid-binding</keyword>
<feature type="domain" description="Bifunctional inhibitor/plant lipid transfer protein/seed storage helical" evidence="4">
    <location>
        <begin position="14"/>
        <end position="62"/>
    </location>
</feature>
<evidence type="ECO:0000313" key="5">
    <source>
        <dbReference type="EMBL" id="GEU93720.1"/>
    </source>
</evidence>